<feature type="compositionally biased region" description="Pro residues" evidence="8">
    <location>
        <begin position="130"/>
        <end position="142"/>
    </location>
</feature>
<dbReference type="AlphaFoldDB" id="A0A7Y0FL48"/>
<dbReference type="FunFam" id="3.30.559.10:FF:000007">
    <property type="entry name" value="Dihydrolipoamide acetyltransferase component of pyruvate dehydrogenase complex"/>
    <property type="match status" value="1"/>
</dbReference>
<feature type="domain" description="Lipoyl-binding" evidence="9">
    <location>
        <begin position="3"/>
        <end position="78"/>
    </location>
</feature>
<feature type="region of interest" description="Disordered" evidence="8">
    <location>
        <begin position="217"/>
        <end position="282"/>
    </location>
</feature>
<dbReference type="EMBL" id="JABBGH010000001">
    <property type="protein sequence ID" value="NML63989.1"/>
    <property type="molecule type" value="Genomic_DNA"/>
</dbReference>
<dbReference type="SUPFAM" id="SSF52777">
    <property type="entry name" value="CoA-dependent acyltransferases"/>
    <property type="match status" value="1"/>
</dbReference>
<evidence type="ECO:0000256" key="4">
    <source>
        <dbReference type="ARBA" id="ARBA00022679"/>
    </source>
</evidence>
<dbReference type="InterPro" id="IPR003016">
    <property type="entry name" value="2-oxoA_DH_lipoyl-BS"/>
</dbReference>
<dbReference type="GO" id="GO:0016407">
    <property type="term" value="F:acetyltransferase activity"/>
    <property type="evidence" value="ECO:0007669"/>
    <property type="project" value="TreeGrafter"/>
</dbReference>
<keyword evidence="6 7" id="KW-0012">Acyltransferase</keyword>
<evidence type="ECO:0000256" key="2">
    <source>
        <dbReference type="ARBA" id="ARBA00007317"/>
    </source>
</evidence>
<dbReference type="GO" id="GO:0005737">
    <property type="term" value="C:cytoplasm"/>
    <property type="evidence" value="ECO:0007669"/>
    <property type="project" value="TreeGrafter"/>
</dbReference>
<evidence type="ECO:0000313" key="11">
    <source>
        <dbReference type="EMBL" id="NML63989.1"/>
    </source>
</evidence>
<dbReference type="RefSeq" id="WP_169529316.1">
    <property type="nucleotide sequence ID" value="NZ_JABBGH010000001.1"/>
</dbReference>
<dbReference type="SUPFAM" id="SSF51230">
    <property type="entry name" value="Single hybrid motif"/>
    <property type="match status" value="1"/>
</dbReference>
<dbReference type="Proteomes" id="UP000559626">
    <property type="component" value="Unassembled WGS sequence"/>
</dbReference>
<comment type="cofactor">
    <cofactor evidence="1 7">
        <name>(R)-lipoate</name>
        <dbReference type="ChEBI" id="CHEBI:83088"/>
    </cofactor>
</comment>
<name>A0A7Y0FL48_9BACT</name>
<dbReference type="PANTHER" id="PTHR43178:SF5">
    <property type="entry name" value="LIPOAMIDE ACYLTRANSFERASE COMPONENT OF BRANCHED-CHAIN ALPHA-KETO ACID DEHYDROGENASE COMPLEX, MITOCHONDRIAL"/>
    <property type="match status" value="1"/>
</dbReference>
<dbReference type="Gene3D" id="4.10.320.10">
    <property type="entry name" value="E3-binding domain"/>
    <property type="match status" value="1"/>
</dbReference>
<dbReference type="Pfam" id="PF00364">
    <property type="entry name" value="Biotin_lipoyl"/>
    <property type="match status" value="1"/>
</dbReference>
<sequence>MARLEMTMPKMGESIMEGTVLKWLKQVGDVIEQDESVLEVATDKVDTEVPALHAGTLAEILVQEGDVVAVGAPIAVISTDASNGQETPRPTPAENEDDLEEASANPPMADPDNVPDLPVAPPDTDGVPYLPAPGTPIAPAPGQPAVLPPASQQGPAPADEHPVLPGRFYSPLVLSIAREEGIAMTDLERLPGTGQEGRVTKKDILDYVAAGKKPLVPQAAPAAQPTPAPAPQPSANGQQAKAPNAPASLDAPKPAPRPSAAPTAPSPRPAPKPAPSVSGGQELVEMDRMRKLIAQRMVDSKRIAPHVTSFVEADVTELVNWRNQHKDVYKQRTGENLTFTPLFVHAVARAIQDYPAINVSVDGDYIIKKRDINIGVAVALPSGNLIVPVIHNADQLNLNGLSKKVNDLANRARQNKLKPEDLEGGTYTLSNVGSFGNVMGTPIIMQPQVAILAVGAIKKKPAVIETPQGDLIGVRQFMFLSHSYDHRVVDGSLGGMFVRRVADYLEQFDPNTAV</sequence>
<feature type="compositionally biased region" description="Polar residues" evidence="8">
    <location>
        <begin position="79"/>
        <end position="88"/>
    </location>
</feature>
<organism evidence="11 12">
    <name type="scientific">Hymenobacter polaris</name>
    <dbReference type="NCBI Taxonomy" id="2682546"/>
    <lineage>
        <taxon>Bacteria</taxon>
        <taxon>Pseudomonadati</taxon>
        <taxon>Bacteroidota</taxon>
        <taxon>Cytophagia</taxon>
        <taxon>Cytophagales</taxon>
        <taxon>Hymenobacteraceae</taxon>
        <taxon>Hymenobacter</taxon>
    </lineage>
</organism>
<reference evidence="11 12" key="1">
    <citation type="submission" date="2020-04" db="EMBL/GenBank/DDBJ databases">
        <title>Hymenobacter polaris sp. nov., isolated from Arctic soil.</title>
        <authorList>
            <person name="Dahal R.H."/>
        </authorList>
    </citation>
    <scope>NUCLEOTIDE SEQUENCE [LARGE SCALE GENOMIC DNA]</scope>
    <source>
        <strain evidence="11 12">RP-2-7</strain>
    </source>
</reference>
<dbReference type="SUPFAM" id="SSF47005">
    <property type="entry name" value="Peripheral subunit-binding domain of 2-oxo acid dehydrogenase complex"/>
    <property type="match status" value="1"/>
</dbReference>
<dbReference type="Gene3D" id="3.30.559.10">
    <property type="entry name" value="Chloramphenicol acetyltransferase-like domain"/>
    <property type="match status" value="1"/>
</dbReference>
<evidence type="ECO:0000256" key="8">
    <source>
        <dbReference type="SAM" id="MobiDB-lite"/>
    </source>
</evidence>
<protein>
    <recommendedName>
        <fullName evidence="7">Dihydrolipoamide acetyltransferase component of pyruvate dehydrogenase complex</fullName>
        <ecNumber evidence="7">2.3.1.-</ecNumber>
    </recommendedName>
</protein>
<dbReference type="InterPro" id="IPR000089">
    <property type="entry name" value="Biotin_lipoyl"/>
</dbReference>
<keyword evidence="5 7" id="KW-0450">Lipoyl</keyword>
<comment type="similarity">
    <text evidence="2 7">Belongs to the 2-oxoacid dehydrogenase family.</text>
</comment>
<dbReference type="PROSITE" id="PS50968">
    <property type="entry name" value="BIOTINYL_LIPOYL"/>
    <property type="match status" value="1"/>
</dbReference>
<evidence type="ECO:0000256" key="7">
    <source>
        <dbReference type="RuleBase" id="RU003423"/>
    </source>
</evidence>
<proteinExistence type="inferred from homology"/>
<evidence type="ECO:0000256" key="5">
    <source>
        <dbReference type="ARBA" id="ARBA00022823"/>
    </source>
</evidence>
<feature type="region of interest" description="Disordered" evidence="8">
    <location>
        <begin position="79"/>
        <end position="163"/>
    </location>
</feature>
<evidence type="ECO:0000259" key="9">
    <source>
        <dbReference type="PROSITE" id="PS50968"/>
    </source>
</evidence>
<dbReference type="InterPro" id="IPR023213">
    <property type="entry name" value="CAT-like_dom_sf"/>
</dbReference>
<dbReference type="InterPro" id="IPR004167">
    <property type="entry name" value="PSBD"/>
</dbReference>
<dbReference type="InterPro" id="IPR011053">
    <property type="entry name" value="Single_hybrid_motif"/>
</dbReference>
<feature type="compositionally biased region" description="Pro residues" evidence="8">
    <location>
        <begin position="253"/>
        <end position="274"/>
    </location>
</feature>
<feature type="domain" description="Peripheral subunit-binding (PSBD)" evidence="10">
    <location>
        <begin position="168"/>
        <end position="208"/>
    </location>
</feature>
<comment type="subunit">
    <text evidence="3">Forms a 24-polypeptide structural core with octahedral symmetry.</text>
</comment>
<dbReference type="InterPro" id="IPR036625">
    <property type="entry name" value="E3-bd_dom_sf"/>
</dbReference>
<dbReference type="InterPro" id="IPR001078">
    <property type="entry name" value="2-oxoacid_DH_actylTfrase"/>
</dbReference>
<evidence type="ECO:0000256" key="3">
    <source>
        <dbReference type="ARBA" id="ARBA00011484"/>
    </source>
</evidence>
<comment type="caution">
    <text evidence="11">The sequence shown here is derived from an EMBL/GenBank/DDBJ whole genome shotgun (WGS) entry which is preliminary data.</text>
</comment>
<evidence type="ECO:0000259" key="10">
    <source>
        <dbReference type="PROSITE" id="PS51826"/>
    </source>
</evidence>
<dbReference type="InterPro" id="IPR050743">
    <property type="entry name" value="2-oxoacid_DH_E2_comp"/>
</dbReference>
<dbReference type="Pfam" id="PF00198">
    <property type="entry name" value="2-oxoacid_dh"/>
    <property type="match status" value="1"/>
</dbReference>
<evidence type="ECO:0000313" key="12">
    <source>
        <dbReference type="Proteomes" id="UP000559626"/>
    </source>
</evidence>
<dbReference type="PROSITE" id="PS00189">
    <property type="entry name" value="LIPOYL"/>
    <property type="match status" value="1"/>
</dbReference>
<dbReference type="Gene3D" id="2.40.50.100">
    <property type="match status" value="1"/>
</dbReference>
<keyword evidence="4 7" id="KW-0808">Transferase</keyword>
<dbReference type="PROSITE" id="PS51826">
    <property type="entry name" value="PSBD"/>
    <property type="match status" value="1"/>
</dbReference>
<gene>
    <name evidence="11" type="ORF">HHL22_02110</name>
</gene>
<dbReference type="GO" id="GO:0031405">
    <property type="term" value="F:lipoic acid binding"/>
    <property type="evidence" value="ECO:0007669"/>
    <property type="project" value="TreeGrafter"/>
</dbReference>
<dbReference type="Pfam" id="PF02817">
    <property type="entry name" value="E3_binding"/>
    <property type="match status" value="1"/>
</dbReference>
<dbReference type="CDD" id="cd06849">
    <property type="entry name" value="lipoyl_domain"/>
    <property type="match status" value="1"/>
</dbReference>
<evidence type="ECO:0000256" key="1">
    <source>
        <dbReference type="ARBA" id="ARBA00001938"/>
    </source>
</evidence>
<dbReference type="PANTHER" id="PTHR43178">
    <property type="entry name" value="DIHYDROLIPOAMIDE ACETYLTRANSFERASE COMPONENT OF PYRUVATE DEHYDROGENASE COMPLEX"/>
    <property type="match status" value="1"/>
</dbReference>
<accession>A0A7Y0FL48</accession>
<evidence type="ECO:0000256" key="6">
    <source>
        <dbReference type="ARBA" id="ARBA00023315"/>
    </source>
</evidence>
<dbReference type="EC" id="2.3.1.-" evidence="7"/>
<keyword evidence="12" id="KW-1185">Reference proteome</keyword>